<feature type="region of interest" description="Disordered" evidence="4">
    <location>
        <begin position="469"/>
        <end position="500"/>
    </location>
</feature>
<dbReference type="VEuPathDB" id="ToxoDB:ETH2_1335100"/>
<dbReference type="EMBL" id="HG674134">
    <property type="protein sequence ID" value="CDJ39043.1"/>
    <property type="molecule type" value="Genomic_DNA"/>
</dbReference>
<dbReference type="PANTHER" id="PTHR24201">
    <property type="entry name" value="ANK_REP_REGION DOMAIN-CONTAINING PROTEIN"/>
    <property type="match status" value="1"/>
</dbReference>
<dbReference type="Proteomes" id="UP000030747">
    <property type="component" value="Unassembled WGS sequence"/>
</dbReference>
<keyword evidence="5" id="KW-0812">Transmembrane</keyword>
<keyword evidence="5" id="KW-0472">Membrane</keyword>
<dbReference type="RefSeq" id="XP_013229798.1">
    <property type="nucleotide sequence ID" value="XM_013374344.1"/>
</dbReference>
<feature type="region of interest" description="Disordered" evidence="4">
    <location>
        <begin position="182"/>
        <end position="204"/>
    </location>
</feature>
<dbReference type="InterPro" id="IPR002110">
    <property type="entry name" value="Ankyrin_rpt"/>
</dbReference>
<feature type="transmembrane region" description="Helical" evidence="5">
    <location>
        <begin position="401"/>
        <end position="425"/>
    </location>
</feature>
<sequence length="1277" mass="140491">MNEAAVDPLESSNAWTPLMLAALKSKVSQKYVEVMMLLIENGADAEVADAKGNTIVHILASLGQTALLKQVLHKVPSLDILGPGFGYLTPLHYATEAGHFSTVEFLLQLGADPRGVDASGWTPMHWACRQGDKRIIGLLLSSGGSIEDRDFRSLTPLDVACLFGHNALAKLLEAQMSPKSRQDVPFHTALPPTQSDSETEDRISRKSSQDLHADALQHSNSAYDFNAWQRRSECHFGWDRRTFTRWCLAAFVVTISVFDYASRVSMTLFLATAAGKFEGAEPLLVVAGVLACLSIFLPSIALGLCCSCHLRNTGIWAAWKAATLFHVTVNFKEDEGHSMLFPRSLVLGELLVVKYFKLLSCCLLPSTQCTAIKIVLAGCILPPAAVVCCLVLLIQIVVVAVVASLSVIGVWACGFLGVTALKILLVSPRGLLPYLDCLTYASAVRFNLAEAQNQDINCTGELGPPQLPNSGGRQIKPARGHVCQSSKGGVRVDRSNSSSVPNYGQNLRTLSQGGEEHGHVGICAPRDTGDSVCITSLEVPAVEFRRLSASNWARCNLCTKRYARYTKATLWGRVHRKLHPCPSLQGAIQLHRQHLKSRLDKPFLAAHGERRFSRLTPTASVPSRLSGTVGEPGMSTPRETSAKANWRFHGSSGGLMADSLRAPVGLQDLRPTLTHEEKQKYWSSGLTEGCIPSPRASSNCKAALYPCRNTGQNPWISSVLEFAYKGEAQEATVMPKIGVDGYPHDHAYEDSIAKDTTFSKCNDASSFRTKSLASGLAAAIPNRWLRSEAKKQGAPASRLAIPVSASFNSHTAGESHSSLTRAKVHKKEDLKSKFESRRTEVLPSGGFRSRTGWKGFKLFFTGGSERRETSADINEEQCRQVQAMPGPRIARLLKRGNRRPQPCQLDDKHYSDMIVRRERCIFNWYERLVTFRYAEITALRRAEASQLNETSFETKSVSFEGGPEDVVPPISPRSSVNQGEAGIQWASLHTLFPHTESTTEQLIDVTGTLDGCTPLHQEPLACMHTEDLFDLPPNESITPGTRPYLFCKPRHDQQRRLDPSRIVAGFKSADCPAPTHWNKTPESGVAGDGSSTRGDSGLDQLVSPDMHYRFRDMVELPHLRETFFSFWCREFEKLLLYQDQHFGDNSFWVTNALEKDSISAFSQGHVSFRADEVPCTTPPASYIREEADVFSKHFNDGSKDVLWLVCQPTCERQAGRSFNSPGTSAATVCTLRELALWSLALALLVSSVHALILFSQAARIFFPLNGRNHATQLMVEA</sequence>
<feature type="repeat" description="ANK" evidence="3">
    <location>
        <begin position="13"/>
        <end position="50"/>
    </location>
</feature>
<dbReference type="VEuPathDB" id="ToxoDB:ETH_00029580"/>
<organism evidence="6 7">
    <name type="scientific">Eimeria tenella</name>
    <name type="common">Coccidian parasite</name>
    <dbReference type="NCBI Taxonomy" id="5802"/>
    <lineage>
        <taxon>Eukaryota</taxon>
        <taxon>Sar</taxon>
        <taxon>Alveolata</taxon>
        <taxon>Apicomplexa</taxon>
        <taxon>Conoidasida</taxon>
        <taxon>Coccidia</taxon>
        <taxon>Eucoccidiorida</taxon>
        <taxon>Eimeriorina</taxon>
        <taxon>Eimeriidae</taxon>
        <taxon>Eimeria</taxon>
    </lineage>
</organism>
<dbReference type="OrthoDB" id="10264606at2759"/>
<dbReference type="InterPro" id="IPR036770">
    <property type="entry name" value="Ankyrin_rpt-contain_sf"/>
</dbReference>
<dbReference type="PROSITE" id="PS50297">
    <property type="entry name" value="ANK_REP_REGION"/>
    <property type="match status" value="3"/>
</dbReference>
<dbReference type="InterPro" id="IPR050776">
    <property type="entry name" value="Ank_Repeat/CDKN_Inhibitor"/>
</dbReference>
<feature type="transmembrane region" description="Helical" evidence="5">
    <location>
        <begin position="374"/>
        <end position="394"/>
    </location>
</feature>
<feature type="transmembrane region" description="Helical" evidence="5">
    <location>
        <begin position="243"/>
        <end position="262"/>
    </location>
</feature>
<keyword evidence="5" id="KW-1133">Transmembrane helix</keyword>
<protein>
    <submittedName>
        <fullName evidence="6">Uncharacterized protein</fullName>
    </submittedName>
</protein>
<proteinExistence type="predicted"/>
<gene>
    <name evidence="6" type="ORF">ETH_00029580</name>
</gene>
<evidence type="ECO:0000256" key="2">
    <source>
        <dbReference type="ARBA" id="ARBA00023043"/>
    </source>
</evidence>
<dbReference type="GeneID" id="25254995"/>
<accession>U6KQ55</accession>
<name>U6KQ55_EIMTE</name>
<evidence type="ECO:0000256" key="5">
    <source>
        <dbReference type="SAM" id="Phobius"/>
    </source>
</evidence>
<feature type="repeat" description="ANK" evidence="3">
    <location>
        <begin position="86"/>
        <end position="118"/>
    </location>
</feature>
<dbReference type="Gene3D" id="1.25.40.20">
    <property type="entry name" value="Ankyrin repeat-containing domain"/>
    <property type="match status" value="1"/>
</dbReference>
<feature type="compositionally biased region" description="Basic and acidic residues" evidence="4">
    <location>
        <begin position="826"/>
        <end position="835"/>
    </location>
</feature>
<evidence type="ECO:0000256" key="3">
    <source>
        <dbReference type="PROSITE-ProRule" id="PRU00023"/>
    </source>
</evidence>
<evidence type="ECO:0000256" key="4">
    <source>
        <dbReference type="SAM" id="MobiDB-lite"/>
    </source>
</evidence>
<reference evidence="6" key="2">
    <citation type="submission" date="2013-10" db="EMBL/GenBank/DDBJ databases">
        <authorList>
            <person name="Aslett M."/>
        </authorList>
    </citation>
    <scope>NUCLEOTIDE SEQUENCE [LARGE SCALE GENOMIC DNA]</scope>
    <source>
        <strain evidence="6">Houghton</strain>
    </source>
</reference>
<feature type="transmembrane region" description="Helical" evidence="5">
    <location>
        <begin position="283"/>
        <end position="304"/>
    </location>
</feature>
<feature type="region of interest" description="Disordered" evidence="4">
    <location>
        <begin position="955"/>
        <end position="975"/>
    </location>
</feature>
<dbReference type="OMA" id="KLHPCPS"/>
<dbReference type="PROSITE" id="PS50088">
    <property type="entry name" value="ANK_REPEAT"/>
    <property type="match status" value="3"/>
</dbReference>
<dbReference type="Pfam" id="PF00023">
    <property type="entry name" value="Ank"/>
    <property type="match status" value="1"/>
</dbReference>
<feature type="region of interest" description="Disordered" evidence="4">
    <location>
        <begin position="619"/>
        <end position="641"/>
    </location>
</feature>
<keyword evidence="2 3" id="KW-0040">ANK repeat</keyword>
<evidence type="ECO:0000256" key="1">
    <source>
        <dbReference type="ARBA" id="ARBA00022737"/>
    </source>
</evidence>
<evidence type="ECO:0000313" key="6">
    <source>
        <dbReference type="EMBL" id="CDJ39043.1"/>
    </source>
</evidence>
<dbReference type="AlphaFoldDB" id="U6KQ55"/>
<dbReference type="SUPFAM" id="SSF48403">
    <property type="entry name" value="Ankyrin repeat"/>
    <property type="match status" value="1"/>
</dbReference>
<dbReference type="SMART" id="SM00248">
    <property type="entry name" value="ANK"/>
    <property type="match status" value="5"/>
</dbReference>
<keyword evidence="7" id="KW-1185">Reference proteome</keyword>
<keyword evidence="1" id="KW-0677">Repeat</keyword>
<feature type="region of interest" description="Disordered" evidence="4">
    <location>
        <begin position="808"/>
        <end position="835"/>
    </location>
</feature>
<evidence type="ECO:0000313" key="7">
    <source>
        <dbReference type="Proteomes" id="UP000030747"/>
    </source>
</evidence>
<feature type="compositionally biased region" description="Polar residues" evidence="4">
    <location>
        <begin position="808"/>
        <end position="820"/>
    </location>
</feature>
<feature type="region of interest" description="Disordered" evidence="4">
    <location>
        <begin position="1073"/>
        <end position="1098"/>
    </location>
</feature>
<dbReference type="Pfam" id="PF12796">
    <property type="entry name" value="Ank_2"/>
    <property type="match status" value="1"/>
</dbReference>
<reference evidence="6" key="1">
    <citation type="submission" date="2013-10" db="EMBL/GenBank/DDBJ databases">
        <title>Genomic analysis of the causative agents of coccidiosis in chickens.</title>
        <authorList>
            <person name="Reid A.J."/>
            <person name="Blake D."/>
            <person name="Billington K."/>
            <person name="Browne H."/>
            <person name="Dunn M."/>
            <person name="Hung S."/>
            <person name="Kawahara F."/>
            <person name="Miranda-Saavedra D."/>
            <person name="Mourier T."/>
            <person name="Nagra H."/>
            <person name="Otto T.D."/>
            <person name="Rawlings N."/>
            <person name="Sanchez A."/>
            <person name="Sanders M."/>
            <person name="Subramaniam C."/>
            <person name="Tay Y."/>
            <person name="Dear P."/>
            <person name="Doerig C."/>
            <person name="Gruber A."/>
            <person name="Parkinson J."/>
            <person name="Shirley M."/>
            <person name="Wan K.L."/>
            <person name="Berriman M."/>
            <person name="Tomley F."/>
            <person name="Pain A."/>
        </authorList>
    </citation>
    <scope>NUCLEOTIDE SEQUENCE [LARGE SCALE GENOMIC DNA]</scope>
    <source>
        <strain evidence="6">Houghton</strain>
    </source>
</reference>
<feature type="repeat" description="ANK" evidence="3">
    <location>
        <begin position="119"/>
        <end position="151"/>
    </location>
</feature>